<evidence type="ECO:0000313" key="1">
    <source>
        <dbReference type="EMBL" id="ALO47151.1"/>
    </source>
</evidence>
<dbReference type="Proteomes" id="UP000065641">
    <property type="component" value="Chromosome"/>
</dbReference>
<keyword evidence="2" id="KW-1185">Reference proteome</keyword>
<gene>
    <name evidence="1" type="ORF">PS2015_2517</name>
</gene>
<organism evidence="1 2">
    <name type="scientific">Pseudohongiella spirulinae</name>
    <dbReference type="NCBI Taxonomy" id="1249552"/>
    <lineage>
        <taxon>Bacteria</taxon>
        <taxon>Pseudomonadati</taxon>
        <taxon>Pseudomonadota</taxon>
        <taxon>Gammaproteobacteria</taxon>
        <taxon>Pseudomonadales</taxon>
        <taxon>Pseudohongiellaceae</taxon>
        <taxon>Pseudohongiella</taxon>
    </lineage>
</organism>
<name>A0A0S2KGQ8_9GAMM</name>
<proteinExistence type="predicted"/>
<evidence type="ECO:0000313" key="2">
    <source>
        <dbReference type="Proteomes" id="UP000065641"/>
    </source>
</evidence>
<accession>A0A0S2KGQ8</accession>
<protein>
    <submittedName>
        <fullName evidence="1">Uncharacterized protein</fullName>
    </submittedName>
</protein>
<dbReference type="EMBL" id="CP013189">
    <property type="protein sequence ID" value="ALO47151.1"/>
    <property type="molecule type" value="Genomic_DNA"/>
</dbReference>
<dbReference type="AlphaFoldDB" id="A0A0S2KGQ8"/>
<dbReference type="InterPro" id="IPR053195">
    <property type="entry name" value="Bax-like"/>
</dbReference>
<dbReference type="KEGG" id="pspi:PS2015_2517"/>
<reference evidence="1 2" key="1">
    <citation type="submission" date="2015-11" db="EMBL/GenBank/DDBJ databases">
        <authorList>
            <person name="Zhang Y."/>
            <person name="Guo Z."/>
        </authorList>
    </citation>
    <scope>NUCLEOTIDE SEQUENCE [LARGE SCALE GENOMIC DNA]</scope>
    <source>
        <strain evidence="1 2">KCTC 32221</strain>
    </source>
</reference>
<dbReference type="STRING" id="1249552.PS2015_2517"/>
<dbReference type="PANTHER" id="PTHR40572">
    <property type="entry name" value="PROTEIN BAX"/>
    <property type="match status" value="1"/>
</dbReference>
<dbReference type="PANTHER" id="PTHR40572:SF1">
    <property type="entry name" value="PROTEIN BAX"/>
    <property type="match status" value="1"/>
</dbReference>
<sequence length="69" mass="8280">MQRYLFNLNSHEAYTQLRISRAELREEGEPITGLDLVDNLRRYSERGDDYIEELQSMIRFNNLTELDVE</sequence>